<keyword evidence="1" id="KW-0472">Membrane</keyword>
<sequence length="70" mass="7827">MDRFNAVYTSILLVGGLAFLSISLYSIYIDRYIQALASFAIGLILLSSSIALFRELKEKNSKSLNVDHKN</sequence>
<dbReference type="AlphaFoldDB" id="A0A7J3QET3"/>
<evidence type="ECO:0000256" key="1">
    <source>
        <dbReference type="SAM" id="Phobius"/>
    </source>
</evidence>
<protein>
    <submittedName>
        <fullName evidence="2">Uncharacterized protein</fullName>
    </submittedName>
</protein>
<reference evidence="2" key="1">
    <citation type="journal article" date="2020" name="mSystems">
        <title>Genome- and Community-Level Interaction Insights into Carbon Utilization and Element Cycling Functions of Hydrothermarchaeota in Hydrothermal Sediment.</title>
        <authorList>
            <person name="Zhou Z."/>
            <person name="Liu Y."/>
            <person name="Xu W."/>
            <person name="Pan J."/>
            <person name="Luo Z.H."/>
            <person name="Li M."/>
        </authorList>
    </citation>
    <scope>NUCLEOTIDE SEQUENCE [LARGE SCALE GENOMIC DNA]</scope>
    <source>
        <strain evidence="2">SpSt-721</strain>
    </source>
</reference>
<feature type="transmembrane region" description="Helical" evidence="1">
    <location>
        <begin position="35"/>
        <end position="53"/>
    </location>
</feature>
<keyword evidence="1" id="KW-1133">Transmembrane helix</keyword>
<feature type="transmembrane region" description="Helical" evidence="1">
    <location>
        <begin position="7"/>
        <end position="29"/>
    </location>
</feature>
<name>A0A7J3QET3_9CREN</name>
<organism evidence="2">
    <name type="scientific">Ignisphaera aggregans</name>
    <dbReference type="NCBI Taxonomy" id="334771"/>
    <lineage>
        <taxon>Archaea</taxon>
        <taxon>Thermoproteota</taxon>
        <taxon>Thermoprotei</taxon>
        <taxon>Desulfurococcales</taxon>
        <taxon>Desulfurococcaceae</taxon>
        <taxon>Ignisphaera</taxon>
    </lineage>
</organism>
<dbReference type="EMBL" id="DTET01000058">
    <property type="protein sequence ID" value="HGV66401.1"/>
    <property type="molecule type" value="Genomic_DNA"/>
</dbReference>
<accession>A0A7J3QET3</accession>
<proteinExistence type="predicted"/>
<gene>
    <name evidence="2" type="ORF">ENV02_01105</name>
</gene>
<comment type="caution">
    <text evidence="2">The sequence shown here is derived from an EMBL/GenBank/DDBJ whole genome shotgun (WGS) entry which is preliminary data.</text>
</comment>
<evidence type="ECO:0000313" key="2">
    <source>
        <dbReference type="EMBL" id="HGV66401.1"/>
    </source>
</evidence>
<keyword evidence="1" id="KW-0812">Transmembrane</keyword>